<dbReference type="PANTHER" id="PTHR31873:SF6">
    <property type="entry name" value="ASPARTATE DEHYDROGENASE DOMAIN-CONTAINING PROTEIN"/>
    <property type="match status" value="1"/>
</dbReference>
<accession>A0A8S2TBM2</accession>
<dbReference type="EMBL" id="CAJOBH010032375">
    <property type="protein sequence ID" value="CAF4284353.1"/>
    <property type="molecule type" value="Genomic_DNA"/>
</dbReference>
<dbReference type="PANTHER" id="PTHR31873">
    <property type="entry name" value="L-ASPARTATE DEHYDROGENASE-RELATED"/>
    <property type="match status" value="1"/>
</dbReference>
<evidence type="ECO:0000313" key="5">
    <source>
        <dbReference type="EMBL" id="CAF4409151.1"/>
    </source>
</evidence>
<dbReference type="AlphaFoldDB" id="A0A8S2TBM2"/>
<dbReference type="EMBL" id="CAJOBH010031865">
    <property type="protein sequence ID" value="CAF4281323.1"/>
    <property type="molecule type" value="Genomic_DNA"/>
</dbReference>
<dbReference type="Proteomes" id="UP000681967">
    <property type="component" value="Unassembled WGS sequence"/>
</dbReference>
<gene>
    <name evidence="1" type="ORF">BYL167_LOCUS26716</name>
    <name evidence="2" type="ORF">BYL167_LOCUS26827</name>
    <name evidence="4" type="ORF">GIL414_LOCUS30453</name>
    <name evidence="5" type="ORF">GIL414_LOCUS30528</name>
    <name evidence="3" type="ORF">SMN809_LOCUS29973</name>
</gene>
<evidence type="ECO:0000313" key="1">
    <source>
        <dbReference type="EMBL" id="CAF4281323.1"/>
    </source>
</evidence>
<evidence type="ECO:0000313" key="4">
    <source>
        <dbReference type="EMBL" id="CAF4407469.1"/>
    </source>
</evidence>
<evidence type="ECO:0000313" key="6">
    <source>
        <dbReference type="Proteomes" id="UP000681967"/>
    </source>
</evidence>
<protein>
    <submittedName>
        <fullName evidence="1">Uncharacterized protein</fullName>
    </submittedName>
</protein>
<name>A0A8S2TBM2_9BILA</name>
<dbReference type="EMBL" id="CAJOBJ010058476">
    <property type="protein sequence ID" value="CAF4407469.1"/>
    <property type="molecule type" value="Genomic_DNA"/>
</dbReference>
<sequence>CLIADTSLSDRHIVEIELSGPETIVNENDKVKFHTKTVRSNPAEIGAVTGTATLLSFVSSIKRAKGRTAGIHVV</sequence>
<proteinExistence type="predicted"/>
<feature type="non-terminal residue" evidence="1">
    <location>
        <position position="1"/>
    </location>
</feature>
<dbReference type="Proteomes" id="UP000676336">
    <property type="component" value="Unassembled WGS sequence"/>
</dbReference>
<reference evidence="1" key="1">
    <citation type="submission" date="2021-02" db="EMBL/GenBank/DDBJ databases">
        <authorList>
            <person name="Nowell W R."/>
        </authorList>
    </citation>
    <scope>NUCLEOTIDE SEQUENCE</scope>
</reference>
<evidence type="ECO:0000313" key="3">
    <source>
        <dbReference type="EMBL" id="CAF4390215.1"/>
    </source>
</evidence>
<organism evidence="1 6">
    <name type="scientific">Rotaria magnacalcarata</name>
    <dbReference type="NCBI Taxonomy" id="392030"/>
    <lineage>
        <taxon>Eukaryota</taxon>
        <taxon>Metazoa</taxon>
        <taxon>Spiralia</taxon>
        <taxon>Gnathifera</taxon>
        <taxon>Rotifera</taxon>
        <taxon>Eurotatoria</taxon>
        <taxon>Bdelloidea</taxon>
        <taxon>Philodinida</taxon>
        <taxon>Philodinidae</taxon>
        <taxon>Rotaria</taxon>
    </lineage>
</organism>
<dbReference type="EMBL" id="CAJOBI010055018">
    <property type="protein sequence ID" value="CAF4390215.1"/>
    <property type="molecule type" value="Genomic_DNA"/>
</dbReference>
<comment type="caution">
    <text evidence="1">The sequence shown here is derived from an EMBL/GenBank/DDBJ whole genome shotgun (WGS) entry which is preliminary data.</text>
</comment>
<evidence type="ECO:0000313" key="2">
    <source>
        <dbReference type="EMBL" id="CAF4284353.1"/>
    </source>
</evidence>
<dbReference type="Proteomes" id="UP000681720">
    <property type="component" value="Unassembled WGS sequence"/>
</dbReference>
<dbReference type="EMBL" id="CAJOBJ010058837">
    <property type="protein sequence ID" value="CAF4409151.1"/>
    <property type="molecule type" value="Genomic_DNA"/>
</dbReference>